<organism evidence="1 2">
    <name type="scientific">Luteimonas marina</name>
    <dbReference type="NCBI Taxonomy" id="488485"/>
    <lineage>
        <taxon>Bacteria</taxon>
        <taxon>Pseudomonadati</taxon>
        <taxon>Pseudomonadota</taxon>
        <taxon>Gammaproteobacteria</taxon>
        <taxon>Lysobacterales</taxon>
        <taxon>Lysobacteraceae</taxon>
        <taxon>Luteimonas</taxon>
    </lineage>
</organism>
<dbReference type="Pfam" id="PF04214">
    <property type="entry name" value="DUF411"/>
    <property type="match status" value="1"/>
</dbReference>
<sequence>MAVHKTPSCGCCSVWIEHMKDAGFEVDVHDMVDMGPVKERLGVPYTKGSCHTAEVGGYLIEGHIPAADIKRLLEERPDARGLVLPGMPLGSPGMEVPEGQQQPYTVELVRRDGTTEPFAQH</sequence>
<evidence type="ECO:0000313" key="1">
    <source>
        <dbReference type="EMBL" id="TWT23873.1"/>
    </source>
</evidence>
<accession>A0A5C5UDZ2</accession>
<name>A0A5C5UDZ2_9GAMM</name>
<proteinExistence type="predicted"/>
<dbReference type="EMBL" id="VOHK01000001">
    <property type="protein sequence ID" value="TWT23873.1"/>
    <property type="molecule type" value="Genomic_DNA"/>
</dbReference>
<comment type="caution">
    <text evidence="1">The sequence shown here is derived from an EMBL/GenBank/DDBJ whole genome shotgun (WGS) entry which is preliminary data.</text>
</comment>
<reference evidence="1 2" key="1">
    <citation type="journal article" date="2008" name="Int. J. Syst. Evol. Microbiol.">
        <title>Luteimonas marina sp. nov., isolated from seawater.</title>
        <authorList>
            <person name="Baik K.S."/>
            <person name="Park S.C."/>
            <person name="Kim M.S."/>
            <person name="Kim E.M."/>
            <person name="Park C."/>
            <person name="Chun J."/>
            <person name="Seong C.N."/>
        </authorList>
    </citation>
    <scope>NUCLEOTIDE SEQUENCE [LARGE SCALE GENOMIC DNA]</scope>
    <source>
        <strain evidence="1 2">FR1330</strain>
    </source>
</reference>
<protein>
    <submittedName>
        <fullName evidence="1">DUF411 domain-containing protein</fullName>
    </submittedName>
</protein>
<keyword evidence="2" id="KW-1185">Reference proteome</keyword>
<dbReference type="OrthoDB" id="14727at2"/>
<evidence type="ECO:0000313" key="2">
    <source>
        <dbReference type="Proteomes" id="UP000319980"/>
    </source>
</evidence>
<dbReference type="Proteomes" id="UP000319980">
    <property type="component" value="Unassembled WGS sequence"/>
</dbReference>
<gene>
    <name evidence="1" type="ORF">FQY83_03265</name>
</gene>
<dbReference type="AlphaFoldDB" id="A0A5C5UDZ2"/>
<dbReference type="InterPro" id="IPR007332">
    <property type="entry name" value="DUF411"/>
</dbReference>